<feature type="transmembrane region" description="Helical" evidence="2">
    <location>
        <begin position="380"/>
        <end position="401"/>
    </location>
</feature>
<evidence type="ECO:0000256" key="2">
    <source>
        <dbReference type="SAM" id="Phobius"/>
    </source>
</evidence>
<name>A0A1Y5IP03_OSTTA</name>
<feature type="transmembrane region" description="Helical" evidence="2">
    <location>
        <begin position="408"/>
        <end position="430"/>
    </location>
</feature>
<dbReference type="Proteomes" id="UP000195557">
    <property type="component" value="Unassembled WGS sequence"/>
</dbReference>
<keyword evidence="2" id="KW-0472">Membrane</keyword>
<feature type="transmembrane region" description="Helical" evidence="2">
    <location>
        <begin position="228"/>
        <end position="249"/>
    </location>
</feature>
<keyword evidence="2" id="KW-1133">Transmembrane helix</keyword>
<proteinExistence type="predicted"/>
<dbReference type="EMBL" id="KZ155773">
    <property type="protein sequence ID" value="OUS48685.1"/>
    <property type="molecule type" value="Genomic_DNA"/>
</dbReference>
<feature type="transmembrane region" description="Helical" evidence="2">
    <location>
        <begin position="174"/>
        <end position="194"/>
    </location>
</feature>
<feature type="transmembrane region" description="Helical" evidence="2">
    <location>
        <begin position="111"/>
        <end position="129"/>
    </location>
</feature>
<gene>
    <name evidence="3" type="ORF">BE221DRAFT_203353</name>
</gene>
<keyword evidence="2" id="KW-0812">Transmembrane</keyword>
<evidence type="ECO:0008006" key="4">
    <source>
        <dbReference type="Google" id="ProtNLM"/>
    </source>
</evidence>
<reference evidence="3" key="1">
    <citation type="submission" date="2017-04" db="EMBL/GenBank/DDBJ databases">
        <title>Population genomics of picophytoplankton unveils novel chromosome hypervariability.</title>
        <authorList>
            <consortium name="DOE Joint Genome Institute"/>
            <person name="Blanc-Mathieu R."/>
            <person name="Krasovec M."/>
            <person name="Hebrard M."/>
            <person name="Yau S."/>
            <person name="Desgranges E."/>
            <person name="Martin J."/>
            <person name="Schackwitz W."/>
            <person name="Kuo A."/>
            <person name="Salin G."/>
            <person name="Donnadieu C."/>
            <person name="Desdevises Y."/>
            <person name="Sanchez-Ferandin S."/>
            <person name="Moreau H."/>
            <person name="Rivals E."/>
            <person name="Grigoriev I.V."/>
            <person name="Grimsley N."/>
            <person name="Eyre-Walker A."/>
            <person name="Piganeau G."/>
        </authorList>
    </citation>
    <scope>NUCLEOTIDE SEQUENCE [LARGE SCALE GENOMIC DNA]</scope>
    <source>
        <strain evidence="3">RCC 1115</strain>
    </source>
</reference>
<feature type="transmembrane region" description="Helical" evidence="2">
    <location>
        <begin position="280"/>
        <end position="301"/>
    </location>
</feature>
<protein>
    <recommendedName>
        <fullName evidence="4">Transmembrane protein</fullName>
    </recommendedName>
</protein>
<dbReference type="AlphaFoldDB" id="A0A1Y5IP03"/>
<sequence length="440" mass="46862">MSRCEDLITSSPPTKTGPTETVTRCVALAASSALGLDAYADAIFGEQCAFALPTVEPDARSERASSSKRSDEKRERERKEAKKELERTSLGRLVVRFKDVRGRALAGDLDLIAFYFGVSALGALGAFVERIVRARSEISDALTPTLAAFGIGIAMRALWRAHTDARVTPSSEKTVAMLFAFVAWCASTLFVLLAPVGVRDFKLASVANAVNEVLVDILRGRPQASLEVVGVTFGLLGAAVAGLSLAATVRVTKSYLIFTTIPEWAASYAGSSAVSHWRRFVVHTALALPVLAVVAGSPAMVSEPLGLLDTTTRDIQCVMFVIAGTFMMASVNPLTQAHLDSGLIAWYEVKEGNDDGVLSERAVAVVTRKLDVINHLVCKVALQVAAPALFIFSCGLGGLTATTFTSEIFVILGWFSAAWSVVVGIFTVVASQPEVVFATR</sequence>
<organism evidence="3">
    <name type="scientific">Ostreococcus tauri</name>
    <name type="common">Marine green alga</name>
    <dbReference type="NCBI Taxonomy" id="70448"/>
    <lineage>
        <taxon>Eukaryota</taxon>
        <taxon>Viridiplantae</taxon>
        <taxon>Chlorophyta</taxon>
        <taxon>Mamiellophyceae</taxon>
        <taxon>Mamiellales</taxon>
        <taxon>Bathycoccaceae</taxon>
        <taxon>Ostreococcus</taxon>
    </lineage>
</organism>
<feature type="transmembrane region" description="Helical" evidence="2">
    <location>
        <begin position="141"/>
        <end position="159"/>
    </location>
</feature>
<evidence type="ECO:0000256" key="1">
    <source>
        <dbReference type="SAM" id="MobiDB-lite"/>
    </source>
</evidence>
<evidence type="ECO:0000313" key="3">
    <source>
        <dbReference type="EMBL" id="OUS48685.1"/>
    </source>
</evidence>
<feature type="transmembrane region" description="Helical" evidence="2">
    <location>
        <begin position="313"/>
        <end position="331"/>
    </location>
</feature>
<feature type="region of interest" description="Disordered" evidence="1">
    <location>
        <begin position="59"/>
        <end position="83"/>
    </location>
</feature>
<accession>A0A1Y5IP03</accession>